<dbReference type="PROSITE" id="PS50076">
    <property type="entry name" value="DNAJ_2"/>
    <property type="match status" value="1"/>
</dbReference>
<keyword evidence="3" id="KW-1185">Reference proteome</keyword>
<dbReference type="PRINTS" id="PR00625">
    <property type="entry name" value="JDOMAIN"/>
</dbReference>
<sequence length="926" mass="105732">MMVKDTEYYDTLGVNFDASPADIKKAYYIKARLVHPDKNPGDPQSAHKFQELGEAYQVLSDPAKRESYDKHGKSGISHIIYIKMSQCEGATRLSGRRRVHRRSNQEIGLLNTNFAIPLPINENFVPRIEDFKRLVNIAPGEKHLYTSVADTPTRSLRFRGGWPGVCRWYEELSMYPRVKSLVDGMGLSKFLRVRLGQSDQKVVTSLIERWWDTTHTFHFPCGELGLTPLDFSMLTGIEIGQGDPVPFDKSLENVNGAARYLPDITSEDIHSSAVKLKHLKTYKQYQGNPAYDEVCARAFLLYLIGVLFFNNSMSTVRLGYLAALTDLRGHPLLVPGEDKDGTWPRLGRWVHMNKLRVANQTHHNLGNARLQIELRTLENIEWQPWRGSKYIGLPLIQRAEAFSRKRVLLHNPSYGPKWYLGDRCWRQMTGTESVPMDPPAGMTESEEISDAEVEVLRQHNFIDATPFVVLGIDYRVYWRRVSMGYLLPAYHRGVNVDLVGHGAFREGLRIPRAEGHGYISKVHEDMEIPEVSEEDPGWFMEVAGVGGGATSRFLPIPSMDDTETIGVPVPDTLTRDELAHRYLQSLRLSTGMRTLTLEHTREIWLEVNRYRTLYEDVQTRYQYMEQQLKRLPLPLEMLLIENVIGCVKYLLYHSIKLINISHNFRDSIMDPGVVFGMLFGSDFFEDYVGQLALASFASVEAEEESQVPEVRRQRVQDKMKVLRREREDKLIQLLKDRLQPFVEGHKDEFITLATAEARRLSQAAFGEAMLHTIGYIYTRQAAKELGKNALFMGVPYVAEWVRDKGHNIKSQVTAASGAISLIQIQVNLKKLEHEENMEKIIDKKDAMVNSLWKINVVDIESTLSHVCRAVLRDCSVSKDVLKLRAKALKKLGTIFQGAKIMYRRDNSLRHETDIKIEGEPSSVKAS</sequence>
<evidence type="ECO:0000259" key="1">
    <source>
        <dbReference type="PROSITE" id="PS50076"/>
    </source>
</evidence>
<dbReference type="InterPro" id="IPR018253">
    <property type="entry name" value="DnaJ_domain_CS"/>
</dbReference>
<reference evidence="2 3" key="1">
    <citation type="journal article" date="2020" name="IScience">
        <title>Genome Sequencing of the Endangered Kingdonia uniflora (Circaeasteraceae, Ranunculales) Reveals Potential Mechanisms of Evolutionary Specialization.</title>
        <authorList>
            <person name="Sun Y."/>
            <person name="Deng T."/>
            <person name="Zhang A."/>
            <person name="Moore M.J."/>
            <person name="Landis J.B."/>
            <person name="Lin N."/>
            <person name="Zhang H."/>
            <person name="Zhang X."/>
            <person name="Huang J."/>
            <person name="Zhang X."/>
            <person name="Sun H."/>
            <person name="Wang H."/>
        </authorList>
    </citation>
    <scope>NUCLEOTIDE SEQUENCE [LARGE SCALE GENOMIC DNA]</scope>
    <source>
        <strain evidence="2">TB1705</strain>
        <tissue evidence="2">Leaf</tissue>
    </source>
</reference>
<evidence type="ECO:0000313" key="2">
    <source>
        <dbReference type="EMBL" id="KAF6163085.1"/>
    </source>
</evidence>
<accession>A0A7J7N7G2</accession>
<protein>
    <recommendedName>
        <fullName evidence="1">J domain-containing protein</fullName>
    </recommendedName>
</protein>
<gene>
    <name evidence="2" type="ORF">GIB67_001413</name>
</gene>
<name>A0A7J7N7G2_9MAGN</name>
<organism evidence="2 3">
    <name type="scientific">Kingdonia uniflora</name>
    <dbReference type="NCBI Taxonomy" id="39325"/>
    <lineage>
        <taxon>Eukaryota</taxon>
        <taxon>Viridiplantae</taxon>
        <taxon>Streptophyta</taxon>
        <taxon>Embryophyta</taxon>
        <taxon>Tracheophyta</taxon>
        <taxon>Spermatophyta</taxon>
        <taxon>Magnoliopsida</taxon>
        <taxon>Ranunculales</taxon>
        <taxon>Circaeasteraceae</taxon>
        <taxon>Kingdonia</taxon>
    </lineage>
</organism>
<comment type="caution">
    <text evidence="2">The sequence shown here is derived from an EMBL/GenBank/DDBJ whole genome shotgun (WGS) entry which is preliminary data.</text>
</comment>
<dbReference type="InterPro" id="IPR036869">
    <property type="entry name" value="J_dom_sf"/>
</dbReference>
<dbReference type="OrthoDB" id="10250354at2759"/>
<evidence type="ECO:0000313" key="3">
    <source>
        <dbReference type="Proteomes" id="UP000541444"/>
    </source>
</evidence>
<dbReference type="Pfam" id="PF10536">
    <property type="entry name" value="PMD"/>
    <property type="match status" value="1"/>
</dbReference>
<dbReference type="PROSITE" id="PS00636">
    <property type="entry name" value="DNAJ_1"/>
    <property type="match status" value="1"/>
</dbReference>
<dbReference type="AlphaFoldDB" id="A0A7J7N7G2"/>
<dbReference type="CDD" id="cd06257">
    <property type="entry name" value="DnaJ"/>
    <property type="match status" value="1"/>
</dbReference>
<dbReference type="InterPro" id="IPR019557">
    <property type="entry name" value="AminoTfrase-like_pln_mobile"/>
</dbReference>
<dbReference type="EMBL" id="JACGCM010001002">
    <property type="protein sequence ID" value="KAF6163085.1"/>
    <property type="molecule type" value="Genomic_DNA"/>
</dbReference>
<dbReference type="InterPro" id="IPR001623">
    <property type="entry name" value="DnaJ_domain"/>
</dbReference>
<proteinExistence type="predicted"/>
<dbReference type="SUPFAM" id="SSF46565">
    <property type="entry name" value="Chaperone J-domain"/>
    <property type="match status" value="1"/>
</dbReference>
<dbReference type="Pfam" id="PF14308">
    <property type="entry name" value="DnaJ-X"/>
    <property type="match status" value="1"/>
</dbReference>
<dbReference type="PANTHER" id="PTHR44094:SF8">
    <property type="entry name" value="DNAJ HEAT SHOCK N-TERMINAL DOMAIN-CONTAINING PROTEIN-RELATED"/>
    <property type="match status" value="1"/>
</dbReference>
<dbReference type="PANTHER" id="PTHR44094">
    <property type="entry name" value="DNAJ HEAT SHOCK N-TERMINAL DOMAIN-CONTAINING PROTEIN"/>
    <property type="match status" value="1"/>
</dbReference>
<feature type="domain" description="J" evidence="1">
    <location>
        <begin position="7"/>
        <end position="72"/>
    </location>
</feature>
<dbReference type="Proteomes" id="UP000541444">
    <property type="component" value="Unassembled WGS sequence"/>
</dbReference>
<dbReference type="Pfam" id="PF00226">
    <property type="entry name" value="DnaJ"/>
    <property type="match status" value="1"/>
</dbReference>
<dbReference type="Gene3D" id="1.10.287.110">
    <property type="entry name" value="DnaJ domain"/>
    <property type="match status" value="1"/>
</dbReference>
<dbReference type="InterPro" id="IPR026894">
    <property type="entry name" value="DnaJ_X"/>
</dbReference>
<dbReference type="SMART" id="SM00271">
    <property type="entry name" value="DnaJ"/>
    <property type="match status" value="1"/>
</dbReference>
<dbReference type="InterPro" id="IPR052423">
    <property type="entry name" value="EMIR"/>
</dbReference>